<dbReference type="GO" id="GO:0016787">
    <property type="term" value="F:hydrolase activity"/>
    <property type="evidence" value="ECO:0007669"/>
    <property type="project" value="UniProtKB-KW"/>
</dbReference>
<keyword evidence="4" id="KW-0479">Metal-binding</keyword>
<proteinExistence type="inferred from homology"/>
<dbReference type="InterPro" id="IPR011324">
    <property type="entry name" value="Cytotoxic_necrot_fac-like_cat"/>
</dbReference>
<evidence type="ECO:0000256" key="6">
    <source>
        <dbReference type="ARBA" id="ARBA00022833"/>
    </source>
</evidence>
<comment type="catalytic activity">
    <reaction evidence="9">
        <text>S-methyl-5'-thioadenosine + phosphate = 5-(methylsulfanyl)-alpha-D-ribose 1-phosphate + adenine</text>
        <dbReference type="Rhea" id="RHEA:11852"/>
        <dbReference type="ChEBI" id="CHEBI:16708"/>
        <dbReference type="ChEBI" id="CHEBI:17509"/>
        <dbReference type="ChEBI" id="CHEBI:43474"/>
        <dbReference type="ChEBI" id="CHEBI:58533"/>
        <dbReference type="EC" id="2.4.2.28"/>
    </reaction>
    <physiologicalReaction direction="left-to-right" evidence="9">
        <dbReference type="Rhea" id="RHEA:11853"/>
    </physiologicalReaction>
</comment>
<reference evidence="10 11" key="1">
    <citation type="journal article" date="2016" name="Nat. Commun.">
        <title>Thousands of microbial genomes shed light on interconnected biogeochemical processes in an aquifer system.</title>
        <authorList>
            <person name="Anantharaman K."/>
            <person name="Brown C.T."/>
            <person name="Hug L.A."/>
            <person name="Sharon I."/>
            <person name="Castelle C.J."/>
            <person name="Probst A.J."/>
            <person name="Thomas B.C."/>
            <person name="Singh A."/>
            <person name="Wilkins M.J."/>
            <person name="Karaoz U."/>
            <person name="Brodie E.L."/>
            <person name="Williams K.H."/>
            <person name="Hubbard S.S."/>
            <person name="Banfield J.F."/>
        </authorList>
    </citation>
    <scope>NUCLEOTIDE SEQUENCE [LARGE SCALE GENOMIC DNA]</scope>
</reference>
<dbReference type="PANTHER" id="PTHR30616:SF2">
    <property type="entry name" value="PURINE NUCLEOSIDE PHOSPHORYLASE LACC1"/>
    <property type="match status" value="1"/>
</dbReference>
<comment type="catalytic activity">
    <reaction evidence="7">
        <text>adenosine + H2O + H(+) = inosine + NH4(+)</text>
        <dbReference type="Rhea" id="RHEA:24408"/>
        <dbReference type="ChEBI" id="CHEBI:15377"/>
        <dbReference type="ChEBI" id="CHEBI:15378"/>
        <dbReference type="ChEBI" id="CHEBI:16335"/>
        <dbReference type="ChEBI" id="CHEBI:17596"/>
        <dbReference type="ChEBI" id="CHEBI:28938"/>
        <dbReference type="EC" id="3.5.4.4"/>
    </reaction>
    <physiologicalReaction direction="left-to-right" evidence="7">
        <dbReference type="Rhea" id="RHEA:24409"/>
    </physiologicalReaction>
</comment>
<comment type="caution">
    <text evidence="10">The sequence shown here is derived from an EMBL/GenBank/DDBJ whole genome shotgun (WGS) entry which is preliminary data.</text>
</comment>
<evidence type="ECO:0000256" key="4">
    <source>
        <dbReference type="ARBA" id="ARBA00022723"/>
    </source>
</evidence>
<dbReference type="Gene3D" id="3.60.140.10">
    <property type="entry name" value="CNF1/YfiH-like putative cysteine hydrolases"/>
    <property type="match status" value="1"/>
</dbReference>
<keyword evidence="6" id="KW-0862">Zinc</keyword>
<keyword evidence="3" id="KW-0808">Transferase</keyword>
<dbReference type="CDD" id="cd16833">
    <property type="entry name" value="YfiH"/>
    <property type="match status" value="1"/>
</dbReference>
<evidence type="ECO:0000256" key="2">
    <source>
        <dbReference type="ARBA" id="ARBA00007353"/>
    </source>
</evidence>
<dbReference type="Proteomes" id="UP000177939">
    <property type="component" value="Unassembled WGS sequence"/>
</dbReference>
<evidence type="ECO:0008006" key="12">
    <source>
        <dbReference type="Google" id="ProtNLM"/>
    </source>
</evidence>
<comment type="catalytic activity">
    <reaction evidence="1">
        <text>inosine + phosphate = alpha-D-ribose 1-phosphate + hypoxanthine</text>
        <dbReference type="Rhea" id="RHEA:27646"/>
        <dbReference type="ChEBI" id="CHEBI:17368"/>
        <dbReference type="ChEBI" id="CHEBI:17596"/>
        <dbReference type="ChEBI" id="CHEBI:43474"/>
        <dbReference type="ChEBI" id="CHEBI:57720"/>
        <dbReference type="EC" id="2.4.2.1"/>
    </reaction>
    <physiologicalReaction direction="left-to-right" evidence="1">
        <dbReference type="Rhea" id="RHEA:27647"/>
    </physiologicalReaction>
</comment>
<protein>
    <recommendedName>
        <fullName evidence="12">Purine nucleoside phosphorylase</fullName>
    </recommendedName>
</protein>
<dbReference type="AlphaFoldDB" id="A0A1F5TLE7"/>
<evidence type="ECO:0000313" key="11">
    <source>
        <dbReference type="Proteomes" id="UP000177939"/>
    </source>
</evidence>
<comment type="catalytic activity">
    <reaction evidence="8">
        <text>adenosine + phosphate = alpha-D-ribose 1-phosphate + adenine</text>
        <dbReference type="Rhea" id="RHEA:27642"/>
        <dbReference type="ChEBI" id="CHEBI:16335"/>
        <dbReference type="ChEBI" id="CHEBI:16708"/>
        <dbReference type="ChEBI" id="CHEBI:43474"/>
        <dbReference type="ChEBI" id="CHEBI:57720"/>
        <dbReference type="EC" id="2.4.2.1"/>
    </reaction>
    <physiologicalReaction direction="left-to-right" evidence="8">
        <dbReference type="Rhea" id="RHEA:27643"/>
    </physiologicalReaction>
</comment>
<dbReference type="Pfam" id="PF02578">
    <property type="entry name" value="Cu-oxidase_4"/>
    <property type="match status" value="1"/>
</dbReference>
<dbReference type="InterPro" id="IPR038371">
    <property type="entry name" value="Cu_polyphenol_OxRdtase_sf"/>
</dbReference>
<evidence type="ECO:0000313" key="10">
    <source>
        <dbReference type="EMBL" id="OGF39785.1"/>
    </source>
</evidence>
<dbReference type="GO" id="GO:0005507">
    <property type="term" value="F:copper ion binding"/>
    <property type="evidence" value="ECO:0007669"/>
    <property type="project" value="TreeGrafter"/>
</dbReference>
<evidence type="ECO:0000256" key="8">
    <source>
        <dbReference type="ARBA" id="ARBA00048968"/>
    </source>
</evidence>
<dbReference type="GO" id="GO:0017061">
    <property type="term" value="F:S-methyl-5-thioadenosine phosphorylase activity"/>
    <property type="evidence" value="ECO:0007669"/>
    <property type="project" value="UniProtKB-EC"/>
</dbReference>
<keyword evidence="5" id="KW-0378">Hydrolase</keyword>
<evidence type="ECO:0000256" key="9">
    <source>
        <dbReference type="ARBA" id="ARBA00049893"/>
    </source>
</evidence>
<evidence type="ECO:0000256" key="1">
    <source>
        <dbReference type="ARBA" id="ARBA00000553"/>
    </source>
</evidence>
<evidence type="ECO:0000256" key="7">
    <source>
        <dbReference type="ARBA" id="ARBA00047989"/>
    </source>
</evidence>
<dbReference type="SUPFAM" id="SSF64438">
    <property type="entry name" value="CNF1/YfiH-like putative cysteine hydrolases"/>
    <property type="match status" value="1"/>
</dbReference>
<comment type="similarity">
    <text evidence="2">Belongs to the purine nucleoside phosphorylase YfiH/LACC1 family.</text>
</comment>
<evidence type="ECO:0000256" key="5">
    <source>
        <dbReference type="ARBA" id="ARBA00022801"/>
    </source>
</evidence>
<dbReference type="EMBL" id="MFGL01000037">
    <property type="protein sequence ID" value="OGF39785.1"/>
    <property type="molecule type" value="Genomic_DNA"/>
</dbReference>
<dbReference type="PANTHER" id="PTHR30616">
    <property type="entry name" value="UNCHARACTERIZED PROTEIN YFIH"/>
    <property type="match status" value="1"/>
</dbReference>
<accession>A0A1F5TLE7</accession>
<sequence length="221" mass="24222">MIVKGISQKKHGSMKLFADGKNDKNREQFFSSLGFEKSRVVSAGIVHGESIATVGVADGGKIIPDVDGLTTDETNLLLTVTVADCLPLYFWNEAKRVVGIAHAGWRGVAKNIVGRMVSVLQSEYGCEPGTIRAEVGPHIQICHFAVGADLISKFGRRDILYRQGSAYLNLSAIVAKQLAQVGVREVTIRNEGTYCLENDYFSFRRDQPHEIEAMVAYIGMT</sequence>
<organism evidence="10 11">
    <name type="scientific">Candidatus Falkowbacteria bacterium RIFOXYC2_FULL_47_12</name>
    <dbReference type="NCBI Taxonomy" id="1798004"/>
    <lineage>
        <taxon>Bacteria</taxon>
        <taxon>Candidatus Falkowiibacteriota</taxon>
    </lineage>
</organism>
<evidence type="ECO:0000256" key="3">
    <source>
        <dbReference type="ARBA" id="ARBA00022679"/>
    </source>
</evidence>
<name>A0A1F5TLE7_9BACT</name>
<dbReference type="InterPro" id="IPR003730">
    <property type="entry name" value="Cu_polyphenol_OxRdtase"/>
</dbReference>
<gene>
    <name evidence="10" type="ORF">A2477_01270</name>
</gene>